<keyword evidence="3" id="KW-1185">Reference proteome</keyword>
<dbReference type="SUPFAM" id="SSF48403">
    <property type="entry name" value="Ankyrin repeat"/>
    <property type="match status" value="1"/>
</dbReference>
<dbReference type="InterPro" id="IPR036770">
    <property type="entry name" value="Ankyrin_rpt-contain_sf"/>
</dbReference>
<dbReference type="AlphaFoldDB" id="A0A1Y2F4G9"/>
<dbReference type="Gene3D" id="1.25.40.20">
    <property type="entry name" value="Ankyrin repeat-containing domain"/>
    <property type="match status" value="1"/>
</dbReference>
<keyword evidence="1" id="KW-1133">Transmembrane helix</keyword>
<evidence type="ECO:0000313" key="3">
    <source>
        <dbReference type="Proteomes" id="UP000193920"/>
    </source>
</evidence>
<evidence type="ECO:0008006" key="4">
    <source>
        <dbReference type="Google" id="ProtNLM"/>
    </source>
</evidence>
<evidence type="ECO:0000256" key="1">
    <source>
        <dbReference type="SAM" id="Phobius"/>
    </source>
</evidence>
<dbReference type="SMART" id="SM00248">
    <property type="entry name" value="ANK"/>
    <property type="match status" value="4"/>
</dbReference>
<evidence type="ECO:0000313" key="2">
    <source>
        <dbReference type="EMBL" id="ORY78790.1"/>
    </source>
</evidence>
<keyword evidence="1" id="KW-0472">Membrane</keyword>
<name>A0A1Y2F4G9_9FUNG</name>
<protein>
    <recommendedName>
        <fullName evidence="4">Ankyrin</fullName>
    </recommendedName>
</protein>
<dbReference type="EMBL" id="MCOG01000016">
    <property type="protein sequence ID" value="ORY78790.1"/>
    <property type="molecule type" value="Genomic_DNA"/>
</dbReference>
<keyword evidence="1" id="KW-0812">Transmembrane</keyword>
<accession>A0A1Y2F4G9</accession>
<comment type="caution">
    <text evidence="2">The sequence shown here is derived from an EMBL/GenBank/DDBJ whole genome shotgun (WGS) entry which is preliminary data.</text>
</comment>
<gene>
    <name evidence="2" type="ORF">LY90DRAFT_500980</name>
</gene>
<sequence length="551" mass="65556">MKRENKEVRKFKIINFIIKINNVKYKLNFEGFFNGKCNLIKYKKFEITSIPCNTKIKIYPENKKLKNSRECPALKTITNTHSETLKGYLKRIKTFIRAYFIVLKEKSFFDKKLKKYDKDLNKYDLNLNKNNINEIINLFNRNIIKLLNYYIQDTYFFYKNLKKYSIIMTYMQNNIYTKVSLNTKYISIKVNKFVFLILLLRNDKLDLVINLVKHRLIDINENDNNNKIFFNYLLKYSSNTKKINKVNKAYRILNEVVNIEINLDCFKDSLYYHLILNNPGMLKLFKNNGLYISKKHLTIMDVIINFELEDLGKVIINMNSSIVNKMNCDGKFPIIVTIEKNRPKIVKLLIGNMENNNSIQTLLSYVIENSNDFYINIIISKIKNNSKYKIILKKIIKNFLITRKFNHLEVLINKYNLISEKMIKKVFKLLRDENISFDIEKKNKNGISFIYFLCKNDFHNIIKILINSNISFDIFNTDSDLLLSPFLIALKNKNFSTLDLLLKSDILKNKNFNTLYLLLKSDILKIKTLLMLMIIIIHYFIFIRTKLTIII</sequence>
<proteinExistence type="predicted"/>
<dbReference type="InterPro" id="IPR002110">
    <property type="entry name" value="Ankyrin_rpt"/>
</dbReference>
<dbReference type="Proteomes" id="UP000193920">
    <property type="component" value="Unassembled WGS sequence"/>
</dbReference>
<feature type="transmembrane region" description="Helical" evidence="1">
    <location>
        <begin position="529"/>
        <end position="550"/>
    </location>
</feature>
<organism evidence="2 3">
    <name type="scientific">Neocallimastix californiae</name>
    <dbReference type="NCBI Taxonomy" id="1754190"/>
    <lineage>
        <taxon>Eukaryota</taxon>
        <taxon>Fungi</taxon>
        <taxon>Fungi incertae sedis</taxon>
        <taxon>Chytridiomycota</taxon>
        <taxon>Chytridiomycota incertae sedis</taxon>
        <taxon>Neocallimastigomycetes</taxon>
        <taxon>Neocallimastigales</taxon>
        <taxon>Neocallimastigaceae</taxon>
        <taxon>Neocallimastix</taxon>
    </lineage>
</organism>
<reference evidence="2 3" key="1">
    <citation type="submission" date="2016-08" db="EMBL/GenBank/DDBJ databases">
        <title>A Parts List for Fungal Cellulosomes Revealed by Comparative Genomics.</title>
        <authorList>
            <consortium name="DOE Joint Genome Institute"/>
            <person name="Haitjema C.H."/>
            <person name="Gilmore S.P."/>
            <person name="Henske J.K."/>
            <person name="Solomon K.V."/>
            <person name="De Groot R."/>
            <person name="Kuo A."/>
            <person name="Mondo S.J."/>
            <person name="Salamov A.A."/>
            <person name="Labutti K."/>
            <person name="Zhao Z."/>
            <person name="Chiniquy J."/>
            <person name="Barry K."/>
            <person name="Brewer H.M."/>
            <person name="Purvine S.O."/>
            <person name="Wright A.T."/>
            <person name="Boxma B."/>
            <person name="Van Alen T."/>
            <person name="Hackstein J.H."/>
            <person name="Baker S.E."/>
            <person name="Grigoriev I.V."/>
            <person name="O'Malley M.A."/>
        </authorList>
    </citation>
    <scope>NUCLEOTIDE SEQUENCE [LARGE SCALE GENOMIC DNA]</scope>
    <source>
        <strain evidence="2 3">G1</strain>
    </source>
</reference>